<evidence type="ECO:0000313" key="1">
    <source>
        <dbReference type="EMBL" id="SMP56344.1"/>
    </source>
</evidence>
<proteinExistence type="predicted"/>
<accession>A0ABY1Q1E6</accession>
<comment type="caution">
    <text evidence="1">The sequence shown here is derived from an EMBL/GenBank/DDBJ whole genome shotgun (WGS) entry which is preliminary data.</text>
</comment>
<reference evidence="1 2" key="1">
    <citation type="submission" date="2017-05" db="EMBL/GenBank/DDBJ databases">
        <authorList>
            <person name="Varghese N."/>
            <person name="Submissions S."/>
        </authorList>
    </citation>
    <scope>NUCLEOTIDE SEQUENCE [LARGE SCALE GENOMIC DNA]</scope>
    <source>
        <strain evidence="1 2">DSM 25457</strain>
    </source>
</reference>
<organism evidence="1 2">
    <name type="scientific">Neorhodopirellula lusitana</name>
    <dbReference type="NCBI Taxonomy" id="445327"/>
    <lineage>
        <taxon>Bacteria</taxon>
        <taxon>Pseudomonadati</taxon>
        <taxon>Planctomycetota</taxon>
        <taxon>Planctomycetia</taxon>
        <taxon>Pirellulales</taxon>
        <taxon>Pirellulaceae</taxon>
        <taxon>Neorhodopirellula</taxon>
    </lineage>
</organism>
<dbReference type="EMBL" id="FXUG01000005">
    <property type="protein sequence ID" value="SMP56344.1"/>
    <property type="molecule type" value="Genomic_DNA"/>
</dbReference>
<evidence type="ECO:0000313" key="2">
    <source>
        <dbReference type="Proteomes" id="UP001158067"/>
    </source>
</evidence>
<protein>
    <submittedName>
        <fullName evidence="1">Uncharacterized protein</fullName>
    </submittedName>
</protein>
<dbReference type="Proteomes" id="UP001158067">
    <property type="component" value="Unassembled WGS sequence"/>
</dbReference>
<dbReference type="RefSeq" id="WP_283432604.1">
    <property type="nucleotide sequence ID" value="NZ_FXUG01000005.1"/>
</dbReference>
<gene>
    <name evidence="1" type="ORF">SAMN06265222_105135</name>
</gene>
<keyword evidence="2" id="KW-1185">Reference proteome</keyword>
<name>A0ABY1Q1E6_9BACT</name>
<sequence>MRRQNRKREPGKSPDWFQEQVRLRIAARLRIDPDRIRYGPLPNGVAGKLGTDGDHWQIHYRDEWRELPWHHDGPSYVTRQMVIKWHGKPSKVE</sequence>